<dbReference type="Pfam" id="PF00650">
    <property type="entry name" value="CRAL_TRIO"/>
    <property type="match status" value="1"/>
</dbReference>
<comment type="caution">
    <text evidence="1">The sequence shown here is derived from an EMBL/GenBank/DDBJ whole genome shotgun (WGS) entry which is preliminary data.</text>
</comment>
<dbReference type="InterPro" id="IPR051064">
    <property type="entry name" value="SEC14/CRAL-TRIO_domain"/>
</dbReference>
<name>A0A8J1TN53_OWEFU</name>
<dbReference type="SMART" id="SM01100">
    <property type="entry name" value="CRAL_TRIO_N"/>
    <property type="match status" value="1"/>
</dbReference>
<dbReference type="InterPro" id="IPR036273">
    <property type="entry name" value="CRAL/TRIO_N_dom_sf"/>
</dbReference>
<accession>A0A8J1TN53</accession>
<evidence type="ECO:0000313" key="2">
    <source>
        <dbReference type="Proteomes" id="UP000749559"/>
    </source>
</evidence>
<dbReference type="PROSITE" id="PS50866">
    <property type="entry name" value="GOLD"/>
    <property type="match status" value="1"/>
</dbReference>
<dbReference type="Gene3D" id="2.60.120.680">
    <property type="entry name" value="GOLD domain"/>
    <property type="match status" value="1"/>
</dbReference>
<dbReference type="SUPFAM" id="SSF46938">
    <property type="entry name" value="CRAL/TRIO N-terminal domain"/>
    <property type="match status" value="1"/>
</dbReference>
<keyword evidence="2" id="KW-1185">Reference proteome</keyword>
<dbReference type="InterPro" id="IPR001251">
    <property type="entry name" value="CRAL-TRIO_dom"/>
</dbReference>
<dbReference type="PANTHER" id="PTHR23324">
    <property type="entry name" value="SEC14 RELATED PROTEIN"/>
    <property type="match status" value="1"/>
</dbReference>
<dbReference type="InterPro" id="IPR036865">
    <property type="entry name" value="CRAL-TRIO_dom_sf"/>
</dbReference>
<proteinExistence type="predicted"/>
<protein>
    <submittedName>
        <fullName evidence="1">Uncharacterized protein</fullName>
    </submittedName>
</protein>
<dbReference type="EMBL" id="CAIIXF020000012">
    <property type="protein sequence ID" value="CAH1802272.1"/>
    <property type="molecule type" value="Genomic_DNA"/>
</dbReference>
<dbReference type="AlphaFoldDB" id="A0A8J1TN53"/>
<dbReference type="InterPro" id="IPR036598">
    <property type="entry name" value="GOLD_dom_sf"/>
</dbReference>
<dbReference type="OrthoDB" id="1434354at2759"/>
<reference evidence="1" key="1">
    <citation type="submission" date="2022-03" db="EMBL/GenBank/DDBJ databases">
        <authorList>
            <person name="Martin C."/>
        </authorList>
    </citation>
    <scope>NUCLEOTIDE SEQUENCE</scope>
</reference>
<dbReference type="InterPro" id="IPR011074">
    <property type="entry name" value="CRAL/TRIO_N_dom"/>
</dbReference>
<dbReference type="InterPro" id="IPR009038">
    <property type="entry name" value="GOLD_dom"/>
</dbReference>
<dbReference type="SUPFAM" id="SSF52087">
    <property type="entry name" value="CRAL/TRIO domain"/>
    <property type="match status" value="1"/>
</dbReference>
<dbReference type="SMART" id="SM00516">
    <property type="entry name" value="SEC14"/>
    <property type="match status" value="1"/>
</dbReference>
<organism evidence="1 2">
    <name type="scientific">Owenia fusiformis</name>
    <name type="common">Polychaete worm</name>
    <dbReference type="NCBI Taxonomy" id="6347"/>
    <lineage>
        <taxon>Eukaryota</taxon>
        <taxon>Metazoa</taxon>
        <taxon>Spiralia</taxon>
        <taxon>Lophotrochozoa</taxon>
        <taxon>Annelida</taxon>
        <taxon>Polychaeta</taxon>
        <taxon>Sedentaria</taxon>
        <taxon>Canalipalpata</taxon>
        <taxon>Sabellida</taxon>
        <taxon>Oweniida</taxon>
        <taxon>Oweniidae</taxon>
        <taxon>Owenia</taxon>
    </lineage>
</organism>
<dbReference type="CDD" id="cd00170">
    <property type="entry name" value="SEC14"/>
    <property type="match status" value="1"/>
</dbReference>
<dbReference type="PROSITE" id="PS50191">
    <property type="entry name" value="CRAL_TRIO"/>
    <property type="match status" value="1"/>
</dbReference>
<dbReference type="PANTHER" id="PTHR23324:SF83">
    <property type="entry name" value="SEC14-LIKE PROTEIN 2"/>
    <property type="match status" value="1"/>
</dbReference>
<dbReference type="Gene3D" id="3.40.525.10">
    <property type="entry name" value="CRAL-TRIO lipid binding domain"/>
    <property type="match status" value="1"/>
</dbReference>
<dbReference type="GO" id="GO:0005737">
    <property type="term" value="C:cytoplasm"/>
    <property type="evidence" value="ECO:0007669"/>
    <property type="project" value="TreeGrafter"/>
</dbReference>
<dbReference type="SUPFAM" id="SSF101576">
    <property type="entry name" value="Supernatant protein factor (SPF), C-terminal domain"/>
    <property type="match status" value="1"/>
</dbReference>
<evidence type="ECO:0000313" key="1">
    <source>
        <dbReference type="EMBL" id="CAH1802272.1"/>
    </source>
</evidence>
<gene>
    <name evidence="1" type="ORF">OFUS_LOCUS25973</name>
</gene>
<sequence>MPKKYRLSHNFDYTDPKTKVQTTKEEQCLEKFKMQVDDIASRFETDEDLFKWLKARDLDVDKAEEMYRQSKAYKAKMDVKNLVKDYEPPEVLKKYLAGGPIVGHDKDGRPIAVELFGHLDMKGLMYSCKKVDFEKTKLLISERQMQDMAEQEVKLGKKVDQMVVVFDMSNAGTKQLWRPGMTMYTHLVQILEDNYPESVYKLFVVNAPSIFPIIWRLGRPLISDHMKNKIHVLGGNFKEELLKYIDTEELPAFLGGSQTDPDGDPKCPSKICWGGDVPEEFFLKDISVTENMVTSSVDPGKTKDLKFQIEKPGTMLRWEFKTENYDIGFGLKFTSPNGETHDVMPVERVNSHMVPEDGDHICTEAGEYTIVFDNSFSWTRDKKLFYVIETIEPTDSGVNKDLNDIVQHGSWNELNSKMKDASI</sequence>
<dbReference type="Proteomes" id="UP000749559">
    <property type="component" value="Unassembled WGS sequence"/>
</dbReference>